<evidence type="ECO:0000256" key="8">
    <source>
        <dbReference type="ARBA" id="ARBA00049427"/>
    </source>
</evidence>
<comment type="caution">
    <text evidence="9">Lacks conserved residue(s) required for the propagation of feature annotation.</text>
</comment>
<keyword evidence="9" id="KW-0256">Endoplasmic reticulum</keyword>
<evidence type="ECO:0000259" key="10">
    <source>
        <dbReference type="Pfam" id="PF02544"/>
    </source>
</evidence>
<dbReference type="GO" id="GO:0160198">
    <property type="term" value="F:polyprenal reductase activity"/>
    <property type="evidence" value="ECO:0007669"/>
    <property type="project" value="UniProtKB-EC"/>
</dbReference>
<dbReference type="PANTHER" id="PTHR14624:SF0">
    <property type="entry name" value="POLYPRENOL REDUCTASE"/>
    <property type="match status" value="1"/>
</dbReference>
<feature type="transmembrane region" description="Helical" evidence="9">
    <location>
        <begin position="93"/>
        <end position="114"/>
    </location>
</feature>
<keyword evidence="9" id="KW-0521">NADP</keyword>
<evidence type="ECO:0000256" key="3">
    <source>
        <dbReference type="ARBA" id="ARBA00022692"/>
    </source>
</evidence>
<keyword evidence="4 9" id="KW-1133">Transmembrane helix</keyword>
<dbReference type="OMA" id="IANQVEC"/>
<keyword evidence="5 9" id="KW-0472">Membrane</keyword>
<dbReference type="PANTHER" id="PTHR14624">
    <property type="entry name" value="DFG10 PROTEIN"/>
    <property type="match status" value="1"/>
</dbReference>
<organism evidence="11 12">
    <name type="scientific">Romanomermis culicivorax</name>
    <name type="common">Nematode worm</name>
    <dbReference type="NCBI Taxonomy" id="13658"/>
    <lineage>
        <taxon>Eukaryota</taxon>
        <taxon>Metazoa</taxon>
        <taxon>Ecdysozoa</taxon>
        <taxon>Nematoda</taxon>
        <taxon>Enoplea</taxon>
        <taxon>Dorylaimia</taxon>
        <taxon>Mermithida</taxon>
        <taxon>Mermithoidea</taxon>
        <taxon>Mermithidae</taxon>
        <taxon>Romanomermis</taxon>
    </lineage>
</organism>
<comment type="subcellular location">
    <subcellularLocation>
        <location evidence="1">Endomembrane system</location>
        <topology evidence="1">Multi-pass membrane protein</topology>
    </subcellularLocation>
    <subcellularLocation>
        <location evidence="9">Endoplasmic reticulum membrane</location>
    </subcellularLocation>
</comment>
<evidence type="ECO:0000256" key="5">
    <source>
        <dbReference type="ARBA" id="ARBA00023136"/>
    </source>
</evidence>
<reference evidence="12" key="1">
    <citation type="submission" date="2022-11" db="UniProtKB">
        <authorList>
            <consortium name="WormBaseParasite"/>
        </authorList>
    </citation>
    <scope>IDENTIFICATION</scope>
</reference>
<dbReference type="InterPro" id="IPR039698">
    <property type="entry name" value="Dfg10/SRD5A3"/>
</dbReference>
<evidence type="ECO:0000256" key="2">
    <source>
        <dbReference type="ARBA" id="ARBA00012522"/>
    </source>
</evidence>
<keyword evidence="9" id="KW-0560">Oxidoreductase</keyword>
<keyword evidence="3 9" id="KW-0812">Transmembrane</keyword>
<dbReference type="GO" id="GO:0102389">
    <property type="term" value="F:polyprenol reductase activity"/>
    <property type="evidence" value="ECO:0007669"/>
    <property type="project" value="UniProtKB-UniRule"/>
</dbReference>
<evidence type="ECO:0000256" key="9">
    <source>
        <dbReference type="RuleBase" id="RU367081"/>
    </source>
</evidence>
<evidence type="ECO:0000256" key="6">
    <source>
        <dbReference type="ARBA" id="ARBA00046320"/>
    </source>
</evidence>
<dbReference type="Proteomes" id="UP000887565">
    <property type="component" value="Unplaced"/>
</dbReference>
<comment type="catalytic activity">
    <reaction evidence="8 9">
        <text>a di-trans,poly-cis-dolichal + NADP(+) = a di-trans,poly-cis-polyprenal + NADPH + H(+)</text>
        <dbReference type="Rhea" id="RHEA:80727"/>
        <dbReference type="Rhea" id="RHEA-COMP:19536"/>
        <dbReference type="Rhea" id="RHEA-COMP:19537"/>
        <dbReference type="ChEBI" id="CHEBI:15378"/>
        <dbReference type="ChEBI" id="CHEBI:57783"/>
        <dbReference type="ChEBI" id="CHEBI:58349"/>
        <dbReference type="ChEBI" id="CHEBI:231623"/>
        <dbReference type="ChEBI" id="CHEBI:231637"/>
        <dbReference type="EC" id="1.3.1.94"/>
    </reaction>
    <physiologicalReaction direction="right-to-left" evidence="8 9">
        <dbReference type="Rhea" id="RHEA:80729"/>
    </physiologicalReaction>
</comment>
<comment type="function">
    <text evidence="9">Plays a key role in early steps of protein N-linked glycosylation by being involved in the conversion of polyprenol into dolichol. Acts as a polyprenal reductase that mediates the reduction of polyprenal into dolichal in a NADP-dependent mechanism. Dolichols are required for the synthesis of dolichol-linked monosaccharides and the oligosaccharide precursor used for N-glycosylation.</text>
</comment>
<comment type="similarity">
    <text evidence="6 9">Belongs to the steroid 5-alpha reductase family. Polyprenal reductase subfamily.</text>
</comment>
<proteinExistence type="inferred from homology"/>
<dbReference type="EC" id="1.3.1.94" evidence="2 9"/>
<protein>
    <recommendedName>
        <fullName evidence="7 9">Polyprenal reductase</fullName>
        <ecNumber evidence="2 9">1.3.1.94</ecNumber>
    </recommendedName>
</protein>
<dbReference type="AlphaFoldDB" id="A0A915IPP2"/>
<evidence type="ECO:0000256" key="1">
    <source>
        <dbReference type="ARBA" id="ARBA00004127"/>
    </source>
</evidence>
<comment type="pathway">
    <text evidence="9">Protein modification; protein glycosylation.</text>
</comment>
<sequence length="138" mass="16713">WFSHFYIFASIWAFFCWEQLIFYYYFDIKPWPILTFIVDQMAKPGIGKRTGNITNYAHGIPITYYFDYVSCPHFLFEILIYFSLILTSNLRNLQFFGGVFLFVSTNQIAAALITHRWYREKYKKMYPENRKALLPYLF</sequence>
<dbReference type="Pfam" id="PF02544">
    <property type="entry name" value="Steroid_dh"/>
    <property type="match status" value="1"/>
</dbReference>
<keyword evidence="11" id="KW-1185">Reference proteome</keyword>
<evidence type="ECO:0000256" key="4">
    <source>
        <dbReference type="ARBA" id="ARBA00022989"/>
    </source>
</evidence>
<feature type="transmembrane region" description="Helical" evidence="9">
    <location>
        <begin position="65"/>
        <end position="87"/>
    </location>
</feature>
<dbReference type="GO" id="GO:0016095">
    <property type="term" value="P:polyprenol catabolic process"/>
    <property type="evidence" value="ECO:0007669"/>
    <property type="project" value="UniProtKB-UniRule"/>
</dbReference>
<dbReference type="WBParaSite" id="nRc.2.0.1.t15952-RA">
    <property type="protein sequence ID" value="nRc.2.0.1.t15952-RA"/>
    <property type="gene ID" value="nRc.2.0.1.g15952"/>
</dbReference>
<evidence type="ECO:0000313" key="12">
    <source>
        <dbReference type="WBParaSite" id="nRc.2.0.1.t15952-RA"/>
    </source>
</evidence>
<dbReference type="GO" id="GO:0006488">
    <property type="term" value="P:dolichol-linked oligosaccharide biosynthetic process"/>
    <property type="evidence" value="ECO:0007669"/>
    <property type="project" value="UniProtKB-UniRule"/>
</dbReference>
<evidence type="ECO:0000313" key="11">
    <source>
        <dbReference type="Proteomes" id="UP000887565"/>
    </source>
</evidence>
<dbReference type="InterPro" id="IPR001104">
    <property type="entry name" value="3-oxo-5_a-steroid_4-DH_C"/>
</dbReference>
<dbReference type="PROSITE" id="PS50244">
    <property type="entry name" value="S5A_REDUCTASE"/>
    <property type="match status" value="1"/>
</dbReference>
<accession>A0A915IPP2</accession>
<name>A0A915IPP2_ROMCU</name>
<feature type="transmembrane region" description="Helical" evidence="9">
    <location>
        <begin position="6"/>
        <end position="26"/>
    </location>
</feature>
<dbReference type="GO" id="GO:0003865">
    <property type="term" value="F:3-oxo-5-alpha-steroid 4-dehydrogenase activity"/>
    <property type="evidence" value="ECO:0007669"/>
    <property type="project" value="TreeGrafter"/>
</dbReference>
<feature type="domain" description="3-oxo-5-alpha-steroid 4-dehydrogenase C-terminal" evidence="10">
    <location>
        <begin position="54"/>
        <end position="138"/>
    </location>
</feature>
<dbReference type="GO" id="GO:0005789">
    <property type="term" value="C:endoplasmic reticulum membrane"/>
    <property type="evidence" value="ECO:0007669"/>
    <property type="project" value="UniProtKB-SubCell"/>
</dbReference>
<evidence type="ECO:0000256" key="7">
    <source>
        <dbReference type="ARBA" id="ARBA00047186"/>
    </source>
</evidence>